<dbReference type="AlphaFoldDB" id="A0A267HS49"/>
<sequence length="269" mass="31061">MGLLIIRLLTLINNEKIDSTFFHIASTLIENYAVIAHKSISEMAAICNVSKSTMSKFARKIGFDDYYDLKDHAPFIEDRYQNKLNYLTNIISTIETEGIDTYFEAVEKDIQAIKKALDMNIINEIALDLIKYRKVASFGLLFSESAALDLQYKLAYNGKFIYTFQDDKKQEEFIRNAKDDTLIIIFSNSGNFLRQQQLEQGNPQKNLFRHTKAKLIAITSDKAINQLDYVDQALIFPHSTSIQTHAFLYQVIMDIIVSRYRYYLQQGSI</sequence>
<name>A0A267HS49_9ENTE</name>
<dbReference type="InterPro" id="IPR047640">
    <property type="entry name" value="RpiR-like"/>
</dbReference>
<dbReference type="InterPro" id="IPR036388">
    <property type="entry name" value="WH-like_DNA-bd_sf"/>
</dbReference>
<dbReference type="Proteomes" id="UP000216797">
    <property type="component" value="Unassembled WGS sequence"/>
</dbReference>
<accession>A0A267HS49</accession>
<dbReference type="InterPro" id="IPR046348">
    <property type="entry name" value="SIS_dom_sf"/>
</dbReference>
<dbReference type="Pfam" id="PF01418">
    <property type="entry name" value="HTH_6"/>
    <property type="match status" value="1"/>
</dbReference>
<dbReference type="GO" id="GO:0097367">
    <property type="term" value="F:carbohydrate derivative binding"/>
    <property type="evidence" value="ECO:0007669"/>
    <property type="project" value="InterPro"/>
</dbReference>
<dbReference type="InterPro" id="IPR000281">
    <property type="entry name" value="HTH_RpiR"/>
</dbReference>
<organism evidence="2 3">
    <name type="scientific">Enterococcus canintestini</name>
    <dbReference type="NCBI Taxonomy" id="317010"/>
    <lineage>
        <taxon>Bacteria</taxon>
        <taxon>Bacillati</taxon>
        <taxon>Bacillota</taxon>
        <taxon>Bacilli</taxon>
        <taxon>Lactobacillales</taxon>
        <taxon>Enterococcaceae</taxon>
        <taxon>Enterococcus</taxon>
    </lineage>
</organism>
<protein>
    <submittedName>
        <fullName evidence="2">RpiR family transcriptional regulator</fullName>
    </submittedName>
</protein>
<dbReference type="InterPro" id="IPR009057">
    <property type="entry name" value="Homeodomain-like_sf"/>
</dbReference>
<dbReference type="Gene3D" id="3.40.50.10490">
    <property type="entry name" value="Glucose-6-phosphate isomerase like protein, domain 1"/>
    <property type="match status" value="1"/>
</dbReference>
<dbReference type="GO" id="GO:1901135">
    <property type="term" value="P:carbohydrate derivative metabolic process"/>
    <property type="evidence" value="ECO:0007669"/>
    <property type="project" value="InterPro"/>
</dbReference>
<comment type="caution">
    <text evidence="2">The sequence shown here is derived from an EMBL/GenBank/DDBJ whole genome shotgun (WGS) entry which is preliminary data.</text>
</comment>
<keyword evidence="3" id="KW-1185">Reference proteome</keyword>
<feature type="domain" description="HTH rpiR-type" evidence="1">
    <location>
        <begin position="4"/>
        <end position="80"/>
    </location>
</feature>
<evidence type="ECO:0000313" key="2">
    <source>
        <dbReference type="EMBL" id="PAB01027.1"/>
    </source>
</evidence>
<evidence type="ECO:0000259" key="1">
    <source>
        <dbReference type="PROSITE" id="PS51071"/>
    </source>
</evidence>
<dbReference type="EMBL" id="LHUG01000005">
    <property type="protein sequence ID" value="PAB01027.1"/>
    <property type="molecule type" value="Genomic_DNA"/>
</dbReference>
<reference evidence="2 3" key="1">
    <citation type="submission" date="2015-08" db="EMBL/GenBank/DDBJ databases">
        <title>Enterococcus genome sequence.</title>
        <authorList>
            <person name="Acedo J.Z."/>
            <person name="Vederas J.C."/>
        </authorList>
    </citation>
    <scope>NUCLEOTIDE SEQUENCE [LARGE SCALE GENOMIC DNA]</scope>
    <source>
        <strain evidence="2 3">49</strain>
    </source>
</reference>
<dbReference type="SUPFAM" id="SSF53697">
    <property type="entry name" value="SIS domain"/>
    <property type="match status" value="1"/>
</dbReference>
<dbReference type="GO" id="GO:0003677">
    <property type="term" value="F:DNA binding"/>
    <property type="evidence" value="ECO:0007669"/>
    <property type="project" value="InterPro"/>
</dbReference>
<proteinExistence type="predicted"/>
<dbReference type="GO" id="GO:0003700">
    <property type="term" value="F:DNA-binding transcription factor activity"/>
    <property type="evidence" value="ECO:0007669"/>
    <property type="project" value="InterPro"/>
</dbReference>
<dbReference type="PANTHER" id="PTHR30514">
    <property type="entry name" value="GLUCOKINASE"/>
    <property type="match status" value="1"/>
</dbReference>
<dbReference type="PANTHER" id="PTHR30514:SF1">
    <property type="entry name" value="HTH-TYPE TRANSCRIPTIONAL REGULATOR HEXR-RELATED"/>
    <property type="match status" value="1"/>
</dbReference>
<dbReference type="PROSITE" id="PS51071">
    <property type="entry name" value="HTH_RPIR"/>
    <property type="match status" value="1"/>
</dbReference>
<gene>
    <name evidence="2" type="ORF">AKL21_07155</name>
</gene>
<dbReference type="SUPFAM" id="SSF46689">
    <property type="entry name" value="Homeodomain-like"/>
    <property type="match status" value="1"/>
</dbReference>
<evidence type="ECO:0000313" key="3">
    <source>
        <dbReference type="Proteomes" id="UP000216797"/>
    </source>
</evidence>
<dbReference type="Gene3D" id="1.10.10.10">
    <property type="entry name" value="Winged helix-like DNA-binding domain superfamily/Winged helix DNA-binding domain"/>
    <property type="match status" value="1"/>
</dbReference>
<dbReference type="RefSeq" id="WP_095006575.1">
    <property type="nucleotide sequence ID" value="NZ_LHUG01000005.1"/>
</dbReference>